<protein>
    <recommendedName>
        <fullName evidence="3">Carboxypeptidase regulatory-like domain-containing protein</fullName>
    </recommendedName>
</protein>
<evidence type="ECO:0000313" key="2">
    <source>
        <dbReference type="Proteomes" id="UP001500454"/>
    </source>
</evidence>
<dbReference type="Proteomes" id="UP001500454">
    <property type="component" value="Unassembled WGS sequence"/>
</dbReference>
<comment type="caution">
    <text evidence="1">The sequence shown here is derived from an EMBL/GenBank/DDBJ whole genome shotgun (WGS) entry which is preliminary data.</text>
</comment>
<keyword evidence="2" id="KW-1185">Reference proteome</keyword>
<sequence>MWGGACQKEDALPVCTRACTTLTGRLLTAGGQRPLPRAEVTASWRTVRGLRGSATRKARTETDANGFYSLSFAISDAELADGFCQLNFAADPATYYSIGEPGFGFHDLGRDTTVQVPDYLIPRKAFVRLVLTNPDQLPAGPSYLMTCFYSCYGTNLVFSRTILGGGACVGWNRSAAETTLPLPGDQPMMLEPFIHGNSAGVRQLDSLFVPAGTTRTYFITY</sequence>
<gene>
    <name evidence="1" type="ORF">GCM10023186_44570</name>
</gene>
<dbReference type="EMBL" id="BAABHA010000015">
    <property type="protein sequence ID" value="GAA4393214.1"/>
    <property type="molecule type" value="Genomic_DNA"/>
</dbReference>
<reference evidence="2" key="1">
    <citation type="journal article" date="2019" name="Int. J. Syst. Evol. Microbiol.">
        <title>The Global Catalogue of Microorganisms (GCM) 10K type strain sequencing project: providing services to taxonomists for standard genome sequencing and annotation.</title>
        <authorList>
            <consortium name="The Broad Institute Genomics Platform"/>
            <consortium name="The Broad Institute Genome Sequencing Center for Infectious Disease"/>
            <person name="Wu L."/>
            <person name="Ma J."/>
        </authorList>
    </citation>
    <scope>NUCLEOTIDE SEQUENCE [LARGE SCALE GENOMIC DNA]</scope>
    <source>
        <strain evidence="2">JCM 17924</strain>
    </source>
</reference>
<accession>A0ABP8JMI0</accession>
<proteinExistence type="predicted"/>
<organism evidence="1 2">
    <name type="scientific">Hymenobacter koreensis</name>
    <dbReference type="NCBI Taxonomy" id="1084523"/>
    <lineage>
        <taxon>Bacteria</taxon>
        <taxon>Pseudomonadati</taxon>
        <taxon>Bacteroidota</taxon>
        <taxon>Cytophagia</taxon>
        <taxon>Cytophagales</taxon>
        <taxon>Hymenobacteraceae</taxon>
        <taxon>Hymenobacter</taxon>
    </lineage>
</organism>
<evidence type="ECO:0000313" key="1">
    <source>
        <dbReference type="EMBL" id="GAA4393214.1"/>
    </source>
</evidence>
<name>A0ABP8JMI0_9BACT</name>
<evidence type="ECO:0008006" key="3">
    <source>
        <dbReference type="Google" id="ProtNLM"/>
    </source>
</evidence>